<dbReference type="PANTHER" id="PTHR43235">
    <property type="entry name" value="GLUTAMINE AMIDOTRANSFERASE PB2B2.05-RELATED"/>
    <property type="match status" value="1"/>
</dbReference>
<dbReference type="Gene3D" id="3.40.50.880">
    <property type="match status" value="1"/>
</dbReference>
<organism evidence="1 2">
    <name type="scientific">Photobacterium swingsii</name>
    <dbReference type="NCBI Taxonomy" id="680026"/>
    <lineage>
        <taxon>Bacteria</taxon>
        <taxon>Pseudomonadati</taxon>
        <taxon>Pseudomonadota</taxon>
        <taxon>Gammaproteobacteria</taxon>
        <taxon>Vibrionales</taxon>
        <taxon>Vibrionaceae</taxon>
        <taxon>Photobacterium</taxon>
    </lineage>
</organism>
<dbReference type="PROSITE" id="PS51273">
    <property type="entry name" value="GATASE_TYPE_1"/>
    <property type="match status" value="1"/>
</dbReference>
<comment type="caution">
    <text evidence="1">The sequence shown here is derived from an EMBL/GenBank/DDBJ whole genome shotgun (WGS) entry which is preliminary data.</text>
</comment>
<keyword evidence="2" id="KW-1185">Reference proteome</keyword>
<accession>A0A0J8VAW3</accession>
<name>A0A0J8VAW3_9GAMM</name>
<keyword evidence="1" id="KW-0378">Hydrolase</keyword>
<dbReference type="GO" id="GO:0005829">
    <property type="term" value="C:cytosol"/>
    <property type="evidence" value="ECO:0007669"/>
    <property type="project" value="TreeGrafter"/>
</dbReference>
<dbReference type="InterPro" id="IPR011697">
    <property type="entry name" value="Peptidase_C26"/>
</dbReference>
<proteinExistence type="predicted"/>
<dbReference type="STRING" id="680026.AB733_11500"/>
<reference evidence="1 2" key="1">
    <citation type="submission" date="2018-01" db="EMBL/GenBank/DDBJ databases">
        <title>Whole genome sequencing of Histamine producing bacteria.</title>
        <authorList>
            <person name="Butler K."/>
        </authorList>
    </citation>
    <scope>NUCLEOTIDE SEQUENCE [LARGE SCALE GENOMIC DNA]</scope>
    <source>
        <strain evidence="1 2">DSM 24669</strain>
    </source>
</reference>
<dbReference type="OrthoDB" id="9813383at2"/>
<dbReference type="RefSeq" id="WP_048898893.1">
    <property type="nucleotide sequence ID" value="NZ_AP024852.1"/>
</dbReference>
<dbReference type="EMBL" id="PYLZ01000007">
    <property type="protein sequence ID" value="PSW23847.1"/>
    <property type="molecule type" value="Genomic_DNA"/>
</dbReference>
<sequence length="253" mass="28467">MKPIIGVTTVTHRYERGTITKVSTNFANAISKGGAVPLHIPILKTKEQAREILSVIDALVISGGDESVHPMFYGQPYSKHHVCCYPERDEWEIMLVREAADMGVPMMGICRGMQLLNVAFGGNLISNLHNEIDEVNGHWGGNIDMAFAVHTLKLKTGSIMHDIFGKDTIMVNSFHNQVVKDLGEGFTPTAWAEDGLIEAFENPHHNYTVGVQWHPEAMIERHENMVLLFERLRDEANAHKRIRLKKEYALVTE</sequence>
<dbReference type="PANTHER" id="PTHR43235:SF1">
    <property type="entry name" value="GLUTAMINE AMIDOTRANSFERASE PB2B2.05-RELATED"/>
    <property type="match status" value="1"/>
</dbReference>
<dbReference type="Pfam" id="PF07722">
    <property type="entry name" value="Peptidase_C26"/>
    <property type="match status" value="1"/>
</dbReference>
<evidence type="ECO:0000313" key="1">
    <source>
        <dbReference type="EMBL" id="PSW23847.1"/>
    </source>
</evidence>
<evidence type="ECO:0000313" key="2">
    <source>
        <dbReference type="Proteomes" id="UP000240481"/>
    </source>
</evidence>
<dbReference type="AlphaFoldDB" id="A0A0J8VAW3"/>
<dbReference type="Proteomes" id="UP000240481">
    <property type="component" value="Unassembled WGS sequence"/>
</dbReference>
<dbReference type="SUPFAM" id="SSF52317">
    <property type="entry name" value="Class I glutamine amidotransferase-like"/>
    <property type="match status" value="1"/>
</dbReference>
<dbReference type="InterPro" id="IPR044668">
    <property type="entry name" value="PuuD-like"/>
</dbReference>
<dbReference type="GO" id="GO:0016811">
    <property type="term" value="F:hydrolase activity, acting on carbon-nitrogen (but not peptide) bonds, in linear amides"/>
    <property type="evidence" value="ECO:0007669"/>
    <property type="project" value="InterPro"/>
</dbReference>
<dbReference type="InterPro" id="IPR029062">
    <property type="entry name" value="Class_I_gatase-like"/>
</dbReference>
<dbReference type="CDD" id="cd01745">
    <property type="entry name" value="GATase1_2"/>
    <property type="match status" value="1"/>
</dbReference>
<protein>
    <submittedName>
        <fullName evidence="1">Gamma-glutamyl-gamma-aminobutyrate hydrolase family protein</fullName>
    </submittedName>
</protein>
<gene>
    <name evidence="1" type="ORF">C9I94_14220</name>
</gene>